<dbReference type="PROSITE" id="PS51195">
    <property type="entry name" value="Q_MOTIF"/>
    <property type="match status" value="1"/>
</dbReference>
<dbReference type="GeneID" id="64053976"/>
<dbReference type="GO" id="GO:0009409">
    <property type="term" value="P:response to cold"/>
    <property type="evidence" value="ECO:0007669"/>
    <property type="project" value="InterPro"/>
</dbReference>
<dbReference type="PROSITE" id="PS51192">
    <property type="entry name" value="HELICASE_ATP_BIND_1"/>
    <property type="match status" value="1"/>
</dbReference>
<feature type="compositionally biased region" description="Basic residues" evidence="2">
    <location>
        <begin position="430"/>
        <end position="448"/>
    </location>
</feature>
<dbReference type="InterPro" id="IPR014001">
    <property type="entry name" value="Helicase_ATP-bd"/>
</dbReference>
<keyword evidence="1" id="KW-0346">Stress response</keyword>
<accession>A0A2H6CTB5</accession>
<sequence>MTFESFAFQPFIYQALNESGFETPTEVQEKLIPLIQKRRNIVGRSQTGTGKTHTFLLPLIDQVEVDKDEVQVVITTPSRELAEQIYQAAKQITAFAPKDIRVSKFVGGTDKQRQLEQLQHQQPQIVIGTPGRILDMVNENALLIYKSRAFVVDEADMTLDLGFLPEVDQIATKFSEDIQMMVFSATIPEKLRPFLKKYVTHPVVEDIKPQSLIADTIENWLISTKGRDKNQLIFQLLTIGQPYLAVVFANTKEHVDEISDFLQNQGLKVATIHGDIPARQRKRIMRQIHHLDYQYIVATDLAARGIDIEGISHVINAELPRDLDFFIHRVGRTGRNQLKGTAITLYDPSDEYAINSLEKMGIDFEPKEIKQGEIVTTYDRNRRQKREKTSEELDPETIGYVKKQKKKVKPGYKKKIKQEINKSNQEKRKLERRKQQRAAKREKKNSNR</sequence>
<dbReference type="GO" id="GO:0033592">
    <property type="term" value="F:RNA strand annealing activity"/>
    <property type="evidence" value="ECO:0007669"/>
    <property type="project" value="TreeGrafter"/>
</dbReference>
<feature type="region of interest" description="Disordered" evidence="2">
    <location>
        <begin position="380"/>
        <end position="448"/>
    </location>
</feature>
<dbReference type="InterPro" id="IPR014014">
    <property type="entry name" value="RNA_helicase_DEAD_Q_motif"/>
</dbReference>
<keyword evidence="1 3" id="KW-0347">Helicase</keyword>
<dbReference type="HAMAP" id="MF_01494">
    <property type="entry name" value="DEAD_helicase_CshB"/>
    <property type="match status" value="1"/>
</dbReference>
<comment type="subcellular location">
    <subcellularLocation>
        <location evidence="1">Cytoplasm</location>
    </subcellularLocation>
</comment>
<gene>
    <name evidence="1" type="primary">cshB</name>
    <name evidence="3" type="ORF">TEHN7118_1033</name>
</gene>
<dbReference type="GO" id="GO:0006401">
    <property type="term" value="P:RNA catabolic process"/>
    <property type="evidence" value="ECO:0007669"/>
    <property type="project" value="UniProtKB-UniRule"/>
</dbReference>
<organism evidence="3 4">
    <name type="scientific">Tetragenococcus halophilus subsp. halophilus</name>
    <dbReference type="NCBI Taxonomy" id="1513897"/>
    <lineage>
        <taxon>Bacteria</taxon>
        <taxon>Bacillati</taxon>
        <taxon>Bacillota</taxon>
        <taxon>Bacilli</taxon>
        <taxon>Lactobacillales</taxon>
        <taxon>Enterococcaceae</taxon>
        <taxon>Tetragenococcus</taxon>
    </lineage>
</organism>
<reference evidence="3 4" key="1">
    <citation type="submission" date="2016-05" db="EMBL/GenBank/DDBJ databases">
        <title>Whole genome sequencing of Tetragenococcus halophilus subsp. halophilus NISL 7118.</title>
        <authorList>
            <person name="Shiwa Y."/>
            <person name="Nishimura I."/>
            <person name="Yoshikawa H."/>
            <person name="Koyama Y."/>
            <person name="Oguma T."/>
        </authorList>
    </citation>
    <scope>NUCLEOTIDE SEQUENCE [LARGE SCALE GENOMIC DNA]</scope>
    <source>
        <strain evidence="3 4">NISL 7118</strain>
    </source>
</reference>
<comment type="caution">
    <text evidence="3">The sequence shown here is derived from an EMBL/GenBank/DDBJ whole genome shotgun (WGS) entry which is preliminary data.</text>
</comment>
<name>A0A2H6CTB5_TETHA</name>
<dbReference type="PROSITE" id="PS51194">
    <property type="entry name" value="HELICASE_CTER"/>
    <property type="match status" value="1"/>
</dbReference>
<evidence type="ECO:0000313" key="4">
    <source>
        <dbReference type="Proteomes" id="UP000236214"/>
    </source>
</evidence>
<keyword evidence="1" id="KW-0067">ATP-binding</keyword>
<dbReference type="Pfam" id="PF00271">
    <property type="entry name" value="Helicase_C"/>
    <property type="match status" value="1"/>
</dbReference>
<dbReference type="InterPro" id="IPR027417">
    <property type="entry name" value="P-loop_NTPase"/>
</dbReference>
<dbReference type="AlphaFoldDB" id="A0A2H6CTB5"/>
<keyword evidence="1" id="KW-0378">Hydrolase</keyword>
<dbReference type="PANTHER" id="PTHR47963">
    <property type="entry name" value="DEAD-BOX ATP-DEPENDENT RNA HELICASE 47, MITOCHONDRIAL"/>
    <property type="match status" value="1"/>
</dbReference>
<dbReference type="PANTHER" id="PTHR47963:SF1">
    <property type="entry name" value="DEAD-BOX ATP-DEPENDENT RNA HELICASE CSHB"/>
    <property type="match status" value="1"/>
</dbReference>
<dbReference type="Proteomes" id="UP000236214">
    <property type="component" value="Unassembled WGS sequence"/>
</dbReference>
<dbReference type="GO" id="GO:0003724">
    <property type="term" value="F:RNA helicase activity"/>
    <property type="evidence" value="ECO:0007669"/>
    <property type="project" value="UniProtKB-UniRule"/>
</dbReference>
<protein>
    <recommendedName>
        <fullName evidence="1">DEAD-box ATP-dependent RNA helicase CshB</fullName>
        <ecNumber evidence="1">3.6.4.13</ecNumber>
    </recommendedName>
</protein>
<dbReference type="SUPFAM" id="SSF52540">
    <property type="entry name" value="P-loop containing nucleoside triphosphate hydrolases"/>
    <property type="match status" value="1"/>
</dbReference>
<proteinExistence type="inferred from homology"/>
<evidence type="ECO:0000256" key="1">
    <source>
        <dbReference type="HAMAP-Rule" id="MF_01494"/>
    </source>
</evidence>
<dbReference type="InterPro" id="IPR050547">
    <property type="entry name" value="DEAD_box_RNA_helicases"/>
</dbReference>
<feature type="compositionally biased region" description="Basic and acidic residues" evidence="2">
    <location>
        <begin position="417"/>
        <end position="429"/>
    </location>
</feature>
<dbReference type="RefSeq" id="WP_061840574.1">
    <property type="nucleotide sequence ID" value="NZ_BAABQP010000017.1"/>
</dbReference>
<feature type="compositionally biased region" description="Basic residues" evidence="2">
    <location>
        <begin position="402"/>
        <end position="416"/>
    </location>
</feature>
<comment type="similarity">
    <text evidence="1">Belongs to the DEAD box helicase family. CshB subfamily.</text>
</comment>
<dbReference type="GO" id="GO:0005524">
    <property type="term" value="F:ATP binding"/>
    <property type="evidence" value="ECO:0007669"/>
    <property type="project" value="UniProtKB-UniRule"/>
</dbReference>
<keyword evidence="4" id="KW-1185">Reference proteome</keyword>
<keyword evidence="1" id="KW-0694">RNA-binding</keyword>
<dbReference type="InterPro" id="IPR044742">
    <property type="entry name" value="DEAD/DEAH_RhlB"/>
</dbReference>
<evidence type="ECO:0000256" key="2">
    <source>
        <dbReference type="SAM" id="MobiDB-lite"/>
    </source>
</evidence>
<dbReference type="InterPro" id="IPR001650">
    <property type="entry name" value="Helicase_C-like"/>
</dbReference>
<dbReference type="SMART" id="SM00490">
    <property type="entry name" value="HELICc"/>
    <property type="match status" value="1"/>
</dbReference>
<dbReference type="CDD" id="cd18787">
    <property type="entry name" value="SF2_C_DEAD"/>
    <property type="match status" value="1"/>
</dbReference>
<dbReference type="SMART" id="SM00487">
    <property type="entry name" value="DEXDc"/>
    <property type="match status" value="1"/>
</dbReference>
<dbReference type="InterPro" id="IPR030881">
    <property type="entry name" value="CshB"/>
</dbReference>
<comment type="function">
    <text evidence="1">Probable DEAD-box RNA helicase. May work in conjunction with the cold shock proteins to ensure proper initiation of transcription at low and optimal temperatures.</text>
</comment>
<dbReference type="GO" id="GO:0005840">
    <property type="term" value="C:ribosome"/>
    <property type="evidence" value="ECO:0007669"/>
    <property type="project" value="TreeGrafter"/>
</dbReference>
<dbReference type="CDD" id="cd00268">
    <property type="entry name" value="DEADc"/>
    <property type="match status" value="1"/>
</dbReference>
<dbReference type="GO" id="GO:0005829">
    <property type="term" value="C:cytosol"/>
    <property type="evidence" value="ECO:0007669"/>
    <property type="project" value="TreeGrafter"/>
</dbReference>
<dbReference type="EMBL" id="BDEC01000038">
    <property type="protein sequence ID" value="GBD68227.1"/>
    <property type="molecule type" value="Genomic_DNA"/>
</dbReference>
<dbReference type="Gene3D" id="3.40.50.300">
    <property type="entry name" value="P-loop containing nucleotide triphosphate hydrolases"/>
    <property type="match status" value="2"/>
</dbReference>
<comment type="catalytic activity">
    <reaction evidence="1">
        <text>ATP + H2O = ADP + phosphate + H(+)</text>
        <dbReference type="Rhea" id="RHEA:13065"/>
        <dbReference type="ChEBI" id="CHEBI:15377"/>
        <dbReference type="ChEBI" id="CHEBI:15378"/>
        <dbReference type="ChEBI" id="CHEBI:30616"/>
        <dbReference type="ChEBI" id="CHEBI:43474"/>
        <dbReference type="ChEBI" id="CHEBI:456216"/>
        <dbReference type="EC" id="3.6.4.13"/>
    </reaction>
</comment>
<keyword evidence="1" id="KW-0547">Nucleotide-binding</keyword>
<dbReference type="GO" id="GO:0016887">
    <property type="term" value="F:ATP hydrolysis activity"/>
    <property type="evidence" value="ECO:0007669"/>
    <property type="project" value="RHEA"/>
</dbReference>
<dbReference type="Pfam" id="PF00270">
    <property type="entry name" value="DEAD"/>
    <property type="match status" value="1"/>
</dbReference>
<dbReference type="EC" id="3.6.4.13" evidence="1"/>
<keyword evidence="1" id="KW-0963">Cytoplasm</keyword>
<dbReference type="InterPro" id="IPR011545">
    <property type="entry name" value="DEAD/DEAH_box_helicase_dom"/>
</dbReference>
<evidence type="ECO:0000313" key="3">
    <source>
        <dbReference type="EMBL" id="GBD68227.1"/>
    </source>
</evidence>